<reference evidence="3" key="1">
    <citation type="submission" date="2014-05" db="EMBL/GenBank/DDBJ databases">
        <authorList>
            <person name="Urmite Genomes"/>
        </authorList>
    </citation>
    <scope>NUCLEOTIDE SEQUENCE</scope>
    <source>
        <strain evidence="3">DSM 44074</strain>
    </source>
</reference>
<dbReference type="PANTHER" id="PTHR13194">
    <property type="entry name" value="COMPLEX I INTERMEDIATE-ASSOCIATED PROTEIN 30"/>
    <property type="match status" value="1"/>
</dbReference>
<evidence type="ECO:0000256" key="1">
    <source>
        <dbReference type="ARBA" id="ARBA00007884"/>
    </source>
</evidence>
<name>A0AAV2WDH5_MYCNE</name>
<reference evidence="3" key="2">
    <citation type="submission" date="2015-09" db="EMBL/GenBank/DDBJ databases">
        <title>Draft genome sequence of Mycobacterium neoaurum DSM 44074.</title>
        <authorList>
            <person name="Croce O."/>
            <person name="Robert C."/>
            <person name="Raoult D."/>
            <person name="Drancourt M."/>
        </authorList>
    </citation>
    <scope>NUCLEOTIDE SEQUENCE</scope>
    <source>
        <strain evidence="3">DSM 44074</strain>
    </source>
</reference>
<sequence>MGTTVSADIGYQSSSWEIRRAFALLITCTTLSLVACSGAVQAEETVLSKAPETTDVVIADLGVADEAADWTTMNDPVMGGRSTSEVAFDDGGLRFSGNISLDNNGGFASARGPLDPDIGGKAAGARSFGVHAEGDGKTYLLKVRDNDQPWSYVQRFATEAGAVRNYELPVDQFEPVGMRLDPAPDAPQTLDPSTIDQVAVYILDKQQGPFQITINRISATI</sequence>
<dbReference type="Proteomes" id="UP000028864">
    <property type="component" value="Unassembled WGS sequence"/>
</dbReference>
<evidence type="ECO:0000313" key="3">
    <source>
        <dbReference type="EMBL" id="CDQ42366.1"/>
    </source>
</evidence>
<comment type="similarity">
    <text evidence="1">Belongs to the CIA30 family.</text>
</comment>
<evidence type="ECO:0000313" key="4">
    <source>
        <dbReference type="Proteomes" id="UP000028864"/>
    </source>
</evidence>
<dbReference type="AlphaFoldDB" id="A0AAV2WDH5"/>
<gene>
    <name evidence="3" type="ORF">BN1047_00218</name>
</gene>
<dbReference type="InterPro" id="IPR008979">
    <property type="entry name" value="Galactose-bd-like_sf"/>
</dbReference>
<dbReference type="SUPFAM" id="SSF49785">
    <property type="entry name" value="Galactose-binding domain-like"/>
    <property type="match status" value="1"/>
</dbReference>
<dbReference type="PANTHER" id="PTHR13194:SF19">
    <property type="entry name" value="NAD(P)-BINDING ROSSMANN-FOLD SUPERFAMILY PROTEIN"/>
    <property type="match status" value="1"/>
</dbReference>
<protein>
    <submittedName>
        <fullName evidence="3">NADH:ubiquinone oxidoreductase complex I intermediate-associated protein 30</fullName>
    </submittedName>
</protein>
<dbReference type="Pfam" id="PF08547">
    <property type="entry name" value="CIA30"/>
    <property type="match status" value="1"/>
</dbReference>
<dbReference type="InterPro" id="IPR039131">
    <property type="entry name" value="NDUFAF1"/>
</dbReference>
<evidence type="ECO:0000259" key="2">
    <source>
        <dbReference type="Pfam" id="PF08547"/>
    </source>
</evidence>
<dbReference type="EMBL" id="LK021337">
    <property type="protein sequence ID" value="CDQ42366.1"/>
    <property type="molecule type" value="Genomic_DNA"/>
</dbReference>
<accession>A0AAV2WDH5</accession>
<organism evidence="3 4">
    <name type="scientific">Mycolicibacterium neoaurum</name>
    <name type="common">Mycobacterium neoaurum</name>
    <dbReference type="NCBI Taxonomy" id="1795"/>
    <lineage>
        <taxon>Bacteria</taxon>
        <taxon>Bacillati</taxon>
        <taxon>Actinomycetota</taxon>
        <taxon>Actinomycetes</taxon>
        <taxon>Mycobacteriales</taxon>
        <taxon>Mycobacteriaceae</taxon>
        <taxon>Mycolicibacterium</taxon>
    </lineage>
</organism>
<feature type="domain" description="NADH:ubiquinone oxidoreductase intermediate-associated protein 30" evidence="2">
    <location>
        <begin position="64"/>
        <end position="214"/>
    </location>
</feature>
<proteinExistence type="inferred from homology"/>
<dbReference type="InterPro" id="IPR013857">
    <property type="entry name" value="NADH-UbQ_OxRdtase-assoc_prot30"/>
</dbReference>